<reference evidence="2" key="1">
    <citation type="journal article" date="2019" name="Int. J. Syst. Evol. Microbiol.">
        <title>The Global Catalogue of Microorganisms (GCM) 10K type strain sequencing project: providing services to taxonomists for standard genome sequencing and annotation.</title>
        <authorList>
            <consortium name="The Broad Institute Genomics Platform"/>
            <consortium name="The Broad Institute Genome Sequencing Center for Infectious Disease"/>
            <person name="Wu L."/>
            <person name="Ma J."/>
        </authorList>
    </citation>
    <scope>NUCLEOTIDE SEQUENCE [LARGE SCALE GENOMIC DNA]</scope>
    <source>
        <strain evidence="2">CECT 7806</strain>
    </source>
</reference>
<proteinExistence type="predicted"/>
<name>A0ABT8ASX9_9HYPH</name>
<evidence type="ECO:0000313" key="2">
    <source>
        <dbReference type="Proteomes" id="UP001244297"/>
    </source>
</evidence>
<dbReference type="Proteomes" id="UP001244297">
    <property type="component" value="Unassembled WGS sequence"/>
</dbReference>
<accession>A0ABT8ASX9</accession>
<dbReference type="EMBL" id="JAUFPT010000058">
    <property type="protein sequence ID" value="MDN3572398.1"/>
    <property type="molecule type" value="Genomic_DNA"/>
</dbReference>
<keyword evidence="2" id="KW-1185">Reference proteome</keyword>
<gene>
    <name evidence="1" type="ORF">QWZ18_17425</name>
</gene>
<protein>
    <submittedName>
        <fullName evidence="1">Uncharacterized protein</fullName>
    </submittedName>
</protein>
<comment type="caution">
    <text evidence="1">The sequence shown here is derived from an EMBL/GenBank/DDBJ whole genome shotgun (WGS) entry which is preliminary data.</text>
</comment>
<organism evidence="1 2">
    <name type="scientific">Methylobacterium longum</name>
    <dbReference type="NCBI Taxonomy" id="767694"/>
    <lineage>
        <taxon>Bacteria</taxon>
        <taxon>Pseudomonadati</taxon>
        <taxon>Pseudomonadota</taxon>
        <taxon>Alphaproteobacteria</taxon>
        <taxon>Hyphomicrobiales</taxon>
        <taxon>Methylobacteriaceae</taxon>
        <taxon>Methylobacterium</taxon>
    </lineage>
</organism>
<evidence type="ECO:0000313" key="1">
    <source>
        <dbReference type="EMBL" id="MDN3572398.1"/>
    </source>
</evidence>
<sequence>MSLDLWLQADGTVRGIVLLSEIDAAEFVPAFACRWAVTMRPIDLSEVRTELFYALHPTRIADFGIARRYQGVRVTIGPKRSRSRSSRPKHSVEVRGALPMLV</sequence>
<dbReference type="RefSeq" id="WP_238285039.1">
    <property type="nucleotide sequence ID" value="NZ_BPQS01000002.1"/>
</dbReference>